<evidence type="ECO:0000313" key="2">
    <source>
        <dbReference type="Proteomes" id="UP001299265"/>
    </source>
</evidence>
<protein>
    <submittedName>
        <fullName evidence="1">Uncharacterized protein</fullName>
    </submittedName>
</protein>
<proteinExistence type="predicted"/>
<comment type="caution">
    <text evidence="1">The sequence shown here is derived from an EMBL/GenBank/DDBJ whole genome shotgun (WGS) entry which is preliminary data.</text>
</comment>
<dbReference type="AlphaFoldDB" id="A0AAP2W8R3"/>
<dbReference type="EMBL" id="JAJNOR010000004">
    <property type="protein sequence ID" value="MCD2492490.1"/>
    <property type="molecule type" value="Genomic_DNA"/>
</dbReference>
<dbReference type="Proteomes" id="UP001299265">
    <property type="component" value="Unassembled WGS sequence"/>
</dbReference>
<name>A0AAP2W8R3_9FIRM</name>
<organism evidence="1 2">
    <name type="scientific">Lientehia hominis</name>
    <dbReference type="NCBI Taxonomy" id="2897778"/>
    <lineage>
        <taxon>Bacteria</taxon>
        <taxon>Bacillati</taxon>
        <taxon>Bacillota</taxon>
        <taxon>Clostridia</taxon>
        <taxon>Lachnospirales</taxon>
        <taxon>Lachnospiraceae</taxon>
        <taxon>Lientehia</taxon>
    </lineage>
</organism>
<evidence type="ECO:0000313" key="1">
    <source>
        <dbReference type="EMBL" id="MCD2492490.1"/>
    </source>
</evidence>
<keyword evidence="2" id="KW-1185">Reference proteome</keyword>
<gene>
    <name evidence="1" type="ORF">LQE92_07575</name>
</gene>
<accession>A0AAP2W8R3</accession>
<dbReference type="RefSeq" id="WP_231062384.1">
    <property type="nucleotide sequence ID" value="NZ_JAJNOR010000004.1"/>
</dbReference>
<sequence length="269" mass="28920">MANGKFGAKEVLDAVLYDMATGKPVIRFDTLKTSEIAVTTEKVYARGGRGNSKLLTWEINKEATMKIEDALLSPKSLELVSGLARKTGTKSIQMCQKTEWDVVDGIAKDKGGSHLLTCSSDGAINLAFKPNEEVSNILVYLADDDCGTPVDMTGATLSEKVLTLGSGGIAAAGGKRVIVYYSYMSSDTAETYVIDSENFSGTYKLVGDTVVRNASTGKDESFQIVIPSLKWSSGLTLSFAAEGDPSVQTFECEVQREADSPVMIEMIKY</sequence>
<reference evidence="1 2" key="1">
    <citation type="submission" date="2021-11" db="EMBL/GenBank/DDBJ databases">
        <title>Lacrimispora sp. nov. NSJ-141 isolated from human feces.</title>
        <authorList>
            <person name="Abdugheni R."/>
        </authorList>
    </citation>
    <scope>NUCLEOTIDE SEQUENCE [LARGE SCALE GENOMIC DNA]</scope>
    <source>
        <strain evidence="1 2">NSJ-141</strain>
    </source>
</reference>